<reference evidence="8" key="2">
    <citation type="submission" date="2025-08" db="UniProtKB">
        <authorList>
            <consortium name="Ensembl"/>
        </authorList>
    </citation>
    <scope>IDENTIFICATION</scope>
</reference>
<keyword evidence="9" id="KW-1185">Reference proteome</keyword>
<evidence type="ECO:0000256" key="5">
    <source>
        <dbReference type="SAM" id="Coils"/>
    </source>
</evidence>
<evidence type="ECO:0000256" key="1">
    <source>
        <dbReference type="ARBA" id="ARBA00022723"/>
    </source>
</evidence>
<dbReference type="GO" id="GO:0008270">
    <property type="term" value="F:zinc ion binding"/>
    <property type="evidence" value="ECO:0007669"/>
    <property type="project" value="UniProtKB-KW"/>
</dbReference>
<dbReference type="InterPro" id="IPR017907">
    <property type="entry name" value="Znf_RING_CS"/>
</dbReference>
<proteinExistence type="predicted"/>
<evidence type="ECO:0008006" key="10">
    <source>
        <dbReference type="Google" id="ProtNLM"/>
    </source>
</evidence>
<dbReference type="STRING" id="42514.ENSPNAP00000022767"/>
<keyword evidence="5" id="KW-0175">Coiled coil</keyword>
<dbReference type="SMART" id="SM00184">
    <property type="entry name" value="RING"/>
    <property type="match status" value="1"/>
</dbReference>
<dbReference type="Ensembl" id="ENSPNAT00000014330.2">
    <property type="protein sequence ID" value="ENSPNAP00000022767.2"/>
    <property type="gene ID" value="ENSPNAG00000007316.2"/>
</dbReference>
<accession>A0A3B4DEC5</accession>
<dbReference type="AlphaFoldDB" id="A0A3B4DEC5"/>
<name>A0A3B4DEC5_PYGNA</name>
<sequence length="231" mass="26516">MTSGLDKSPGACKVRKMASLSEGELSCPVCCESIRDPIPLSCSHRVCKSCLQNIWDTKGSRECPVCKRKSSLDIPLLLSSKSPSEKAETFCRQHGKELRLFCLDDQHPVCLDCCDSERHTNHRFCTVKEIAQDYKVERQIKEEFEKLYQFLRDEEAARITALREEEQQKRQMMTEKIEKMSREIEALSDTIRAIEEEMGAEDIAFVQQSMLEKPANMGPPRIPEGYLYCKL</sequence>
<feature type="coiled-coil region" evidence="5">
    <location>
        <begin position="163"/>
        <end position="197"/>
    </location>
</feature>
<evidence type="ECO:0000256" key="3">
    <source>
        <dbReference type="ARBA" id="ARBA00022833"/>
    </source>
</evidence>
<keyword evidence="3" id="KW-0862">Zinc</keyword>
<keyword evidence="2 4" id="KW-0863">Zinc-finger</keyword>
<evidence type="ECO:0000313" key="8">
    <source>
        <dbReference type="Ensembl" id="ENSPNAP00000022767.2"/>
    </source>
</evidence>
<evidence type="ECO:0000259" key="7">
    <source>
        <dbReference type="PROSITE" id="PS50119"/>
    </source>
</evidence>
<dbReference type="InterPro" id="IPR000315">
    <property type="entry name" value="Znf_B-box"/>
</dbReference>
<dbReference type="PROSITE" id="PS00518">
    <property type="entry name" value="ZF_RING_1"/>
    <property type="match status" value="1"/>
</dbReference>
<reference evidence="8 9" key="1">
    <citation type="submission" date="2020-10" db="EMBL/GenBank/DDBJ databases">
        <title>Pygocentrus nattereri (red-bellied piranha) genome, fPygNat1, primary haplotype.</title>
        <authorList>
            <person name="Myers G."/>
            <person name="Meyer A."/>
            <person name="Karagic N."/>
            <person name="Pippel M."/>
            <person name="Winkler S."/>
            <person name="Tracey A."/>
            <person name="Wood J."/>
            <person name="Formenti G."/>
            <person name="Howe K."/>
            <person name="Fedrigo O."/>
            <person name="Jarvis E.D."/>
        </authorList>
    </citation>
    <scope>NUCLEOTIDE SEQUENCE [LARGE SCALE GENOMIC DNA]</scope>
</reference>
<reference evidence="8" key="3">
    <citation type="submission" date="2025-09" db="UniProtKB">
        <authorList>
            <consortium name="Ensembl"/>
        </authorList>
    </citation>
    <scope>IDENTIFICATION</scope>
</reference>
<feature type="domain" description="RING-type" evidence="6">
    <location>
        <begin position="27"/>
        <end position="67"/>
    </location>
</feature>
<evidence type="ECO:0000313" key="9">
    <source>
        <dbReference type="Proteomes" id="UP001501920"/>
    </source>
</evidence>
<dbReference type="PROSITE" id="PS50119">
    <property type="entry name" value="ZF_BBOX"/>
    <property type="match status" value="1"/>
</dbReference>
<dbReference type="SMART" id="SM00336">
    <property type="entry name" value="BBOX"/>
    <property type="match status" value="1"/>
</dbReference>
<dbReference type="Proteomes" id="UP001501920">
    <property type="component" value="Chromosome 3"/>
</dbReference>
<dbReference type="OMA" id="ACEQENE"/>
<evidence type="ECO:0000256" key="4">
    <source>
        <dbReference type="PROSITE-ProRule" id="PRU00024"/>
    </source>
</evidence>
<evidence type="ECO:0000259" key="6">
    <source>
        <dbReference type="PROSITE" id="PS50089"/>
    </source>
</evidence>
<dbReference type="Pfam" id="PF00643">
    <property type="entry name" value="zf-B_box"/>
    <property type="match status" value="1"/>
</dbReference>
<dbReference type="PROSITE" id="PS50089">
    <property type="entry name" value="ZF_RING_2"/>
    <property type="match status" value="1"/>
</dbReference>
<dbReference type="Gene3D" id="3.30.160.60">
    <property type="entry name" value="Classic Zinc Finger"/>
    <property type="match status" value="1"/>
</dbReference>
<evidence type="ECO:0000256" key="2">
    <source>
        <dbReference type="ARBA" id="ARBA00022771"/>
    </source>
</evidence>
<dbReference type="Gene3D" id="3.30.40.10">
    <property type="entry name" value="Zinc/RING finger domain, C3HC4 (zinc finger)"/>
    <property type="match status" value="1"/>
</dbReference>
<dbReference type="SUPFAM" id="SSF57850">
    <property type="entry name" value="RING/U-box"/>
    <property type="match status" value="1"/>
</dbReference>
<organism evidence="8 9">
    <name type="scientific">Pygocentrus nattereri</name>
    <name type="common">Red-bellied piranha</name>
    <dbReference type="NCBI Taxonomy" id="42514"/>
    <lineage>
        <taxon>Eukaryota</taxon>
        <taxon>Metazoa</taxon>
        <taxon>Chordata</taxon>
        <taxon>Craniata</taxon>
        <taxon>Vertebrata</taxon>
        <taxon>Euteleostomi</taxon>
        <taxon>Actinopterygii</taxon>
        <taxon>Neopterygii</taxon>
        <taxon>Teleostei</taxon>
        <taxon>Ostariophysi</taxon>
        <taxon>Characiformes</taxon>
        <taxon>Characoidei</taxon>
        <taxon>Pygocentrus</taxon>
    </lineage>
</organism>
<dbReference type="GeneTree" id="ENSGT00970000193390"/>
<feature type="domain" description="B box-type" evidence="7">
    <location>
        <begin position="86"/>
        <end position="127"/>
    </location>
</feature>
<dbReference type="InterPro" id="IPR050143">
    <property type="entry name" value="TRIM/RBCC"/>
</dbReference>
<dbReference type="SUPFAM" id="SSF57845">
    <property type="entry name" value="B-box zinc-binding domain"/>
    <property type="match status" value="1"/>
</dbReference>
<dbReference type="PANTHER" id="PTHR24103">
    <property type="entry name" value="E3 UBIQUITIN-PROTEIN LIGASE TRIM"/>
    <property type="match status" value="1"/>
</dbReference>
<dbReference type="InterPro" id="IPR001841">
    <property type="entry name" value="Znf_RING"/>
</dbReference>
<protein>
    <recommendedName>
        <fullName evidence="10">Tripartite motif-containing protein 35-like</fullName>
    </recommendedName>
</protein>
<dbReference type="Pfam" id="PF13920">
    <property type="entry name" value="zf-C3HC4_3"/>
    <property type="match status" value="1"/>
</dbReference>
<keyword evidence="1" id="KW-0479">Metal-binding</keyword>
<dbReference type="InterPro" id="IPR013083">
    <property type="entry name" value="Znf_RING/FYVE/PHD"/>
</dbReference>